<dbReference type="GeneID" id="120273174"/>
<keyword evidence="1" id="KW-1185">Reference proteome</keyword>
<name>A0AB40CBF2_DIOCR</name>
<organism evidence="1 2">
    <name type="scientific">Dioscorea cayennensis subsp. rotundata</name>
    <name type="common">White Guinea yam</name>
    <name type="synonym">Dioscorea rotundata</name>
    <dbReference type="NCBI Taxonomy" id="55577"/>
    <lineage>
        <taxon>Eukaryota</taxon>
        <taxon>Viridiplantae</taxon>
        <taxon>Streptophyta</taxon>
        <taxon>Embryophyta</taxon>
        <taxon>Tracheophyta</taxon>
        <taxon>Spermatophyta</taxon>
        <taxon>Magnoliopsida</taxon>
        <taxon>Liliopsida</taxon>
        <taxon>Dioscoreales</taxon>
        <taxon>Dioscoreaceae</taxon>
        <taxon>Dioscorea</taxon>
    </lineage>
</organism>
<dbReference type="RefSeq" id="XP_039135749.1">
    <property type="nucleotide sequence ID" value="XM_039279815.1"/>
</dbReference>
<dbReference type="PANTHER" id="PTHR35317">
    <property type="entry name" value="OS04G0629600 PROTEIN"/>
    <property type="match status" value="1"/>
</dbReference>
<sequence>MASSSIPNLSPSVLSGENYQVWAVKMKAYLRGLGLWQWVEAEKEVPPLGNNPTLNEIRAHEEEKTKAPRALFVIHGAVSETIFLRIMDCETTKEAWDKLKEMYAGSDRTKKIQILNLKRQFQVLNMKDNESIKEFADRLMEVVNKIRLLGEDLTDESVVEKVLVSLPERFESKISSLEDSKDLTKISLAELVHAFQAQEQRRLMRQETSNEGAFLAK</sequence>
<dbReference type="Proteomes" id="UP001515500">
    <property type="component" value="Chromosome 12"/>
</dbReference>
<dbReference type="AlphaFoldDB" id="A0AB40CBF2"/>
<evidence type="ECO:0000313" key="1">
    <source>
        <dbReference type="Proteomes" id="UP001515500"/>
    </source>
</evidence>
<accession>A0AB40CBF2</accession>
<proteinExistence type="predicted"/>
<dbReference type="PANTHER" id="PTHR35317:SF31">
    <property type="entry name" value="DUF4219 DOMAIN-CONTAINING PROTEIN"/>
    <property type="match status" value="1"/>
</dbReference>
<protein>
    <submittedName>
        <fullName evidence="2">Uncharacterized protein LOC120273174</fullName>
    </submittedName>
</protein>
<gene>
    <name evidence="2" type="primary">LOC120273174</name>
</gene>
<dbReference type="Pfam" id="PF14223">
    <property type="entry name" value="Retrotran_gag_2"/>
    <property type="match status" value="1"/>
</dbReference>
<evidence type="ECO:0000313" key="2">
    <source>
        <dbReference type="RefSeq" id="XP_039135749.1"/>
    </source>
</evidence>
<reference evidence="2" key="1">
    <citation type="submission" date="2025-08" db="UniProtKB">
        <authorList>
            <consortium name="RefSeq"/>
        </authorList>
    </citation>
    <scope>IDENTIFICATION</scope>
</reference>